<sequence length="415" mass="46956">MARGKGKAKSSEKLSKEMAVEKPSKRRRQNSDSESSSGDDSGAEQVSKRTHEEVIGDRRRKWLAAFPKKKAKNERQLNEADLGSDLGVKEIHQEGLQQWFEPVPGFNLKCVKDFYTTMRVEKEGDVLVKIKAKVAGKVIQITPDHIAEHLKYTRPDPKMVSEERSWTKQEIKDFLYEDPSGELEPIKPGRFQDDIRILNKAIHVNLYPKGKASAPTIKSLGVMTSFVDEDTKVDWAHFIFLQMVDYLDTPVGPTMFWFPCMITAICHKQGVKGMGYTRMDPCDRGLIDSTTLEKSKAQAKNQTPQVAKAAQSSKPGASSSTAPPPLPMAKPKLLVPPSESSKATVGYKKLYKLMTKVFKKLEKIERKQKLDDHFKKWEQKVLENLSGQRYEIPPELVVEDSGDEEEEEDDSDDEE</sequence>
<gene>
    <name evidence="1" type="ORF">Vadar_032623</name>
</gene>
<accession>A0ACB7X5P5</accession>
<evidence type="ECO:0000313" key="1">
    <source>
        <dbReference type="EMBL" id="KAH7836093.1"/>
    </source>
</evidence>
<organism evidence="1 2">
    <name type="scientific">Vaccinium darrowii</name>
    <dbReference type="NCBI Taxonomy" id="229202"/>
    <lineage>
        <taxon>Eukaryota</taxon>
        <taxon>Viridiplantae</taxon>
        <taxon>Streptophyta</taxon>
        <taxon>Embryophyta</taxon>
        <taxon>Tracheophyta</taxon>
        <taxon>Spermatophyta</taxon>
        <taxon>Magnoliopsida</taxon>
        <taxon>eudicotyledons</taxon>
        <taxon>Gunneridae</taxon>
        <taxon>Pentapetalae</taxon>
        <taxon>asterids</taxon>
        <taxon>Ericales</taxon>
        <taxon>Ericaceae</taxon>
        <taxon>Vaccinioideae</taxon>
        <taxon>Vaccinieae</taxon>
        <taxon>Vaccinium</taxon>
    </lineage>
</organism>
<dbReference type="Proteomes" id="UP000828048">
    <property type="component" value="Chromosome 2"/>
</dbReference>
<dbReference type="EMBL" id="CM037152">
    <property type="protein sequence ID" value="KAH7836093.1"/>
    <property type="molecule type" value="Genomic_DNA"/>
</dbReference>
<name>A0ACB7X5P5_9ERIC</name>
<comment type="caution">
    <text evidence="1">The sequence shown here is derived from an EMBL/GenBank/DDBJ whole genome shotgun (WGS) entry which is preliminary data.</text>
</comment>
<proteinExistence type="predicted"/>
<keyword evidence="2" id="KW-1185">Reference proteome</keyword>
<evidence type="ECO:0000313" key="2">
    <source>
        <dbReference type="Proteomes" id="UP000828048"/>
    </source>
</evidence>
<reference evidence="1 2" key="1">
    <citation type="journal article" date="2021" name="Hortic Res">
        <title>High-quality reference genome and annotation aids understanding of berry development for evergreen blueberry (Vaccinium darrowii).</title>
        <authorList>
            <person name="Yu J."/>
            <person name="Hulse-Kemp A.M."/>
            <person name="Babiker E."/>
            <person name="Staton M."/>
        </authorList>
    </citation>
    <scope>NUCLEOTIDE SEQUENCE [LARGE SCALE GENOMIC DNA]</scope>
    <source>
        <strain evidence="2">cv. NJ 8807/NJ 8810</strain>
        <tissue evidence="1">Young leaf</tissue>
    </source>
</reference>
<protein>
    <submittedName>
        <fullName evidence="1">Uncharacterized protein</fullName>
    </submittedName>
</protein>